<dbReference type="EMBL" id="UGLU01000001">
    <property type="protein sequence ID" value="STU53345.1"/>
    <property type="molecule type" value="Genomic_DNA"/>
</dbReference>
<evidence type="ECO:0000313" key="2">
    <source>
        <dbReference type="EMBL" id="STV52004.1"/>
    </source>
</evidence>
<dbReference type="Pfam" id="PF07081">
    <property type="entry name" value="DUF1349"/>
    <property type="match status" value="1"/>
</dbReference>
<sequence>MQPYFHWINEPAEWRRDADGLTVVTNKHTDFWRHTWYGFERFSGHLYAAEVAGDFTLQAKICADFTTLYDQAGLMMMADEQTWLMMMADEQTWLKAGIEFNDDAPAIGSVLTLTHSDWATGLFPGDPRTFWLRLTRKGDALRLQYSTDGERWPLLRLGYFPPGPVKAGAMCCSPERGGLAVAFQDIQLSPPLDKALHDLS</sequence>
<accession>A0A378BRY1</accession>
<dbReference type="InterPro" id="IPR013320">
    <property type="entry name" value="ConA-like_dom_sf"/>
</dbReference>
<protein>
    <submittedName>
        <fullName evidence="2">Uncharacterized conserved protein</fullName>
    </submittedName>
</protein>
<reference evidence="3 4" key="1">
    <citation type="submission" date="2018-06" db="EMBL/GenBank/DDBJ databases">
        <authorList>
            <consortium name="Pathogen Informatics"/>
            <person name="Doyle S."/>
        </authorList>
    </citation>
    <scope>NUCLEOTIDE SEQUENCE [LARGE SCALE GENOMIC DNA]</scope>
    <source>
        <strain evidence="1 3">NCTC5051</strain>
        <strain evidence="2 4">NCTC5053</strain>
    </source>
</reference>
<evidence type="ECO:0000313" key="4">
    <source>
        <dbReference type="Proteomes" id="UP000254387"/>
    </source>
</evidence>
<dbReference type="Gene3D" id="2.60.120.200">
    <property type="match status" value="1"/>
</dbReference>
<dbReference type="AlphaFoldDB" id="A0A378BRY1"/>
<dbReference type="InterPro" id="IPR015987">
    <property type="entry name" value="UCP022704"/>
</dbReference>
<dbReference type="Proteomes" id="UP000254141">
    <property type="component" value="Unassembled WGS sequence"/>
</dbReference>
<evidence type="ECO:0000313" key="3">
    <source>
        <dbReference type="Proteomes" id="UP000254141"/>
    </source>
</evidence>
<proteinExistence type="predicted"/>
<evidence type="ECO:0000313" key="1">
    <source>
        <dbReference type="EMBL" id="STU53345.1"/>
    </source>
</evidence>
<dbReference type="InterPro" id="IPR009784">
    <property type="entry name" value="DUF1349"/>
</dbReference>
<dbReference type="PANTHER" id="PTHR35332">
    <property type="entry name" value="REGULATION OF ENOLASE PROTEIN 1"/>
    <property type="match status" value="1"/>
</dbReference>
<gene>
    <name evidence="1" type="ORF">NCTC5051_04399</name>
    <name evidence="2" type="ORF">NCTC5053_05294</name>
</gene>
<dbReference type="PIRSF" id="PIRSF022704">
    <property type="entry name" value="UCP022704"/>
    <property type="match status" value="1"/>
</dbReference>
<dbReference type="SUPFAM" id="SSF49899">
    <property type="entry name" value="Concanavalin A-like lectins/glucanases"/>
    <property type="match status" value="1"/>
</dbReference>
<dbReference type="PANTHER" id="PTHR35332:SF2">
    <property type="entry name" value="REGULATION OF ENOLASE PROTEIN 1"/>
    <property type="match status" value="1"/>
</dbReference>
<name>A0A378BRY1_KLEPN</name>
<dbReference type="EMBL" id="UGMN01000004">
    <property type="protein sequence ID" value="STV52004.1"/>
    <property type="molecule type" value="Genomic_DNA"/>
</dbReference>
<organism evidence="2 4">
    <name type="scientific">Klebsiella pneumoniae</name>
    <dbReference type="NCBI Taxonomy" id="573"/>
    <lineage>
        <taxon>Bacteria</taxon>
        <taxon>Pseudomonadati</taxon>
        <taxon>Pseudomonadota</taxon>
        <taxon>Gammaproteobacteria</taxon>
        <taxon>Enterobacterales</taxon>
        <taxon>Enterobacteriaceae</taxon>
        <taxon>Klebsiella/Raoultella group</taxon>
        <taxon>Klebsiella</taxon>
        <taxon>Klebsiella pneumoniae complex</taxon>
    </lineage>
</organism>
<dbReference type="Proteomes" id="UP000254387">
    <property type="component" value="Unassembled WGS sequence"/>
</dbReference>